<dbReference type="AlphaFoldDB" id="A0A834RD18"/>
<dbReference type="InterPro" id="IPR019365">
    <property type="entry name" value="TVP18/Ca-channel_flower"/>
</dbReference>
<evidence type="ECO:0000256" key="14">
    <source>
        <dbReference type="SAM" id="Phobius"/>
    </source>
</evidence>
<keyword evidence="10" id="KW-0407">Ion channel</keyword>
<evidence type="ECO:0000256" key="9">
    <source>
        <dbReference type="ARBA" id="ARBA00023273"/>
    </source>
</evidence>
<name>A0A834RD18_SARSC</name>
<evidence type="ECO:0000256" key="1">
    <source>
        <dbReference type="ARBA" id="ARBA00004644"/>
    </source>
</evidence>
<dbReference type="OMA" id="YWQKAAL"/>
<feature type="transmembrane region" description="Helical" evidence="14">
    <location>
        <begin position="69"/>
        <end position="91"/>
    </location>
</feature>
<evidence type="ECO:0000256" key="6">
    <source>
        <dbReference type="ARBA" id="ARBA00022692"/>
    </source>
</evidence>
<keyword evidence="4" id="KW-0406">Ion transport</keyword>
<evidence type="ECO:0000256" key="5">
    <source>
        <dbReference type="ARBA" id="ARBA00022673"/>
    </source>
</evidence>
<keyword evidence="8 14" id="KW-0472">Membrane</keyword>
<reference evidence="16" key="3">
    <citation type="submission" date="2022-06" db="UniProtKB">
        <authorList>
            <consortium name="EnsemblMetazoa"/>
        </authorList>
    </citation>
    <scope>IDENTIFICATION</scope>
</reference>
<evidence type="ECO:0000313" key="17">
    <source>
        <dbReference type="Proteomes" id="UP000070412"/>
    </source>
</evidence>
<comment type="subunit">
    <text evidence="13">Homomultimer. Associates with the dally/ magu complex.</text>
</comment>
<feature type="transmembrane region" description="Helical" evidence="14">
    <location>
        <begin position="36"/>
        <end position="57"/>
    </location>
</feature>
<comment type="similarity">
    <text evidence="2">Belongs to the calcium channel flower family.</text>
</comment>
<gene>
    <name evidence="15" type="ORF">SSS_6869</name>
</gene>
<accession>A0A834RD18</accession>
<proteinExistence type="inferred from homology"/>
<evidence type="ECO:0000256" key="10">
    <source>
        <dbReference type="ARBA" id="ARBA00023303"/>
    </source>
</evidence>
<feature type="transmembrane region" description="Helical" evidence="14">
    <location>
        <begin position="111"/>
        <end position="144"/>
    </location>
</feature>
<reference evidence="17" key="1">
    <citation type="journal article" date="2020" name="PLoS Negl. Trop. Dis.">
        <title>High-quality nuclear genome for Sarcoptes scabiei-A critical resource for a neglected parasite.</title>
        <authorList>
            <person name="Korhonen P.K."/>
            <person name="Gasser R.B."/>
            <person name="Ma G."/>
            <person name="Wang T."/>
            <person name="Stroehlein A.J."/>
            <person name="Young N.D."/>
            <person name="Ang C.S."/>
            <person name="Fernando D.D."/>
            <person name="Lu H.C."/>
            <person name="Taylor S."/>
            <person name="Reynolds S.L."/>
            <person name="Mofiz E."/>
            <person name="Najaraj S.H."/>
            <person name="Gowda H."/>
            <person name="Madugundu A."/>
            <person name="Renuse S."/>
            <person name="Holt D."/>
            <person name="Pandey A."/>
            <person name="Papenfuss A.T."/>
            <person name="Fischer K."/>
        </authorList>
    </citation>
    <scope>NUCLEOTIDE SEQUENCE [LARGE SCALE GENOMIC DNA]</scope>
</reference>
<keyword evidence="6 14" id="KW-0812">Transmembrane</keyword>
<keyword evidence="9" id="KW-0966">Cell projection</keyword>
<comment type="subcellular location">
    <subcellularLocation>
        <location evidence="1">Cytoplasmic vesicle</location>
        <location evidence="1">Secretory vesicle</location>
        <location evidence="1">Synaptic vesicle membrane</location>
        <topology evidence="1">Multi-pass membrane protein</topology>
    </subcellularLocation>
    <subcellularLocation>
        <location evidence="12">Presynaptic cell membrane</location>
    </subcellularLocation>
</comment>
<reference evidence="15" key="2">
    <citation type="submission" date="2020-01" db="EMBL/GenBank/DDBJ databases">
        <authorList>
            <person name="Korhonen P.K.K."/>
            <person name="Guangxu M.G."/>
            <person name="Wang T.W."/>
            <person name="Stroehlein A.J.S."/>
            <person name="Young N.D."/>
            <person name="Ang C.-S.A."/>
            <person name="Fernando D.W.F."/>
            <person name="Lu H.L."/>
            <person name="Taylor S.T."/>
            <person name="Ehtesham M.E.M."/>
            <person name="Najaraj S.H.N."/>
            <person name="Harsha G.H.G."/>
            <person name="Madugundu A.M."/>
            <person name="Renuse S.R."/>
            <person name="Holt D.H."/>
            <person name="Pandey A.P."/>
            <person name="Papenfuss A.P."/>
            <person name="Gasser R.B.G."/>
            <person name="Fischer K.F."/>
        </authorList>
    </citation>
    <scope>NUCLEOTIDE SEQUENCE</scope>
    <source>
        <strain evidence="15">SSS_KF_BRIS2020</strain>
    </source>
</reference>
<dbReference type="GO" id="GO:0016192">
    <property type="term" value="P:vesicle-mediated transport"/>
    <property type="evidence" value="ECO:0007669"/>
    <property type="project" value="TreeGrafter"/>
</dbReference>
<keyword evidence="11" id="KW-0968">Cytoplasmic vesicle</keyword>
<dbReference type="SMART" id="SM01077">
    <property type="entry name" value="Cg6151-P"/>
    <property type="match status" value="1"/>
</dbReference>
<sequence length="200" mass="21993">MNVFNAIIGTLKSESQQQQQQQTNQANDQPWLITTAARSIGSIAGVVSGICGFFLILDILEIKCIVSGALLIVEGFLMILTEAPCCCIFFEFAYMPSTLLNKRPPWIKATIYLFFAAIPFFWCTGISTFFSCGLIMATSALYLLMALGKKANREEMLAKSQQQQQQPPTNSSISTAPTLVLVQNEEVPMPTGPYYPASNN</sequence>
<dbReference type="GO" id="GO:0005262">
    <property type="term" value="F:calcium channel activity"/>
    <property type="evidence" value="ECO:0007669"/>
    <property type="project" value="UniProtKB-KW"/>
</dbReference>
<evidence type="ECO:0000313" key="16">
    <source>
        <dbReference type="EnsemblMetazoa" id="KAF7494441.1"/>
    </source>
</evidence>
<evidence type="ECO:0000256" key="2">
    <source>
        <dbReference type="ARBA" id="ARBA00010023"/>
    </source>
</evidence>
<dbReference type="EnsemblMetazoa" id="SSS_6869s_mrna">
    <property type="protein sequence ID" value="KAF7494441.1"/>
    <property type="gene ID" value="SSS_6869"/>
</dbReference>
<protein>
    <recommendedName>
        <fullName evidence="3">Calcium channel flower</fullName>
    </recommendedName>
</protein>
<keyword evidence="5" id="KW-0107">Calcium channel</keyword>
<keyword evidence="17" id="KW-1185">Reference proteome</keyword>
<dbReference type="Proteomes" id="UP000070412">
    <property type="component" value="Unassembled WGS sequence"/>
</dbReference>
<keyword evidence="7 14" id="KW-1133">Transmembrane helix</keyword>
<evidence type="ECO:0000313" key="15">
    <source>
        <dbReference type="EMBL" id="KAF7494441.1"/>
    </source>
</evidence>
<keyword evidence="4" id="KW-0106">Calcium</keyword>
<dbReference type="OrthoDB" id="9934994at2759"/>
<evidence type="ECO:0000256" key="7">
    <source>
        <dbReference type="ARBA" id="ARBA00022989"/>
    </source>
</evidence>
<organism evidence="15">
    <name type="scientific">Sarcoptes scabiei</name>
    <name type="common">Itch mite</name>
    <name type="synonym">Acarus scabiei</name>
    <dbReference type="NCBI Taxonomy" id="52283"/>
    <lineage>
        <taxon>Eukaryota</taxon>
        <taxon>Metazoa</taxon>
        <taxon>Ecdysozoa</taxon>
        <taxon>Arthropoda</taxon>
        <taxon>Chelicerata</taxon>
        <taxon>Arachnida</taxon>
        <taxon>Acari</taxon>
        <taxon>Acariformes</taxon>
        <taxon>Sarcoptiformes</taxon>
        <taxon>Astigmata</taxon>
        <taxon>Psoroptidia</taxon>
        <taxon>Sarcoptoidea</taxon>
        <taxon>Sarcoptidae</taxon>
        <taxon>Sarcoptinae</taxon>
        <taxon>Sarcoptes</taxon>
    </lineage>
</organism>
<dbReference type="GO" id="GO:0042734">
    <property type="term" value="C:presynaptic membrane"/>
    <property type="evidence" value="ECO:0007669"/>
    <property type="project" value="UniProtKB-SubCell"/>
</dbReference>
<evidence type="ECO:0000256" key="11">
    <source>
        <dbReference type="ARBA" id="ARBA00023329"/>
    </source>
</evidence>
<dbReference type="PANTHER" id="PTHR13314">
    <property type="entry name" value="CALCIUM CHANNEL FLOWER HOMOLOG"/>
    <property type="match status" value="1"/>
</dbReference>
<evidence type="ECO:0000256" key="12">
    <source>
        <dbReference type="ARBA" id="ARBA00034111"/>
    </source>
</evidence>
<dbReference type="EMBL" id="WVUK01000053">
    <property type="protein sequence ID" value="KAF7494441.1"/>
    <property type="molecule type" value="Genomic_DNA"/>
</dbReference>
<evidence type="ECO:0000256" key="13">
    <source>
        <dbReference type="ARBA" id="ARBA00046506"/>
    </source>
</evidence>
<dbReference type="GO" id="GO:0030672">
    <property type="term" value="C:synaptic vesicle membrane"/>
    <property type="evidence" value="ECO:0007669"/>
    <property type="project" value="UniProtKB-SubCell"/>
</dbReference>
<evidence type="ECO:0000256" key="8">
    <source>
        <dbReference type="ARBA" id="ARBA00023136"/>
    </source>
</evidence>
<keyword evidence="4" id="KW-0109">Calcium transport</keyword>
<keyword evidence="4" id="KW-0813">Transport</keyword>
<dbReference type="Pfam" id="PF10233">
    <property type="entry name" value="Cg6151-P"/>
    <property type="match status" value="1"/>
</dbReference>
<dbReference type="PANTHER" id="PTHR13314:SF2">
    <property type="entry name" value="CALCIUM CHANNEL FLOWER HOMOLOG"/>
    <property type="match status" value="1"/>
</dbReference>
<evidence type="ECO:0000256" key="4">
    <source>
        <dbReference type="ARBA" id="ARBA00022568"/>
    </source>
</evidence>
<evidence type="ECO:0000256" key="3">
    <source>
        <dbReference type="ARBA" id="ARBA00016120"/>
    </source>
</evidence>